<dbReference type="Proteomes" id="UP000014136">
    <property type="component" value="Unassembled WGS sequence"/>
</dbReference>
<dbReference type="PATRIC" id="fig|1139996.3.peg.1930"/>
<dbReference type="PANTHER" id="PTHR46795:SF3">
    <property type="entry name" value="ABC TRANSPORTER PERMEASE"/>
    <property type="match status" value="1"/>
</dbReference>
<accession>S0NLJ5</accession>
<evidence type="ECO:0000256" key="1">
    <source>
        <dbReference type="SAM" id="MobiDB-lite"/>
    </source>
</evidence>
<evidence type="ECO:0000313" key="4">
    <source>
        <dbReference type="Proteomes" id="UP000014136"/>
    </source>
</evidence>
<keyword evidence="4" id="KW-1185">Reference proteome</keyword>
<proteinExistence type="predicted"/>
<evidence type="ECO:0000256" key="2">
    <source>
        <dbReference type="SAM" id="Phobius"/>
    </source>
</evidence>
<dbReference type="RefSeq" id="WP_016175729.1">
    <property type="nucleotide sequence ID" value="NZ_KE136389.1"/>
</dbReference>
<evidence type="ECO:0000313" key="3">
    <source>
        <dbReference type="EMBL" id="EOT28045.1"/>
    </source>
</evidence>
<keyword evidence="2" id="KW-1133">Transmembrane helix</keyword>
<keyword evidence="2" id="KW-0472">Membrane</keyword>
<feature type="region of interest" description="Disordered" evidence="1">
    <location>
        <begin position="277"/>
        <end position="299"/>
    </location>
</feature>
<feature type="transmembrane region" description="Helical" evidence="2">
    <location>
        <begin position="314"/>
        <end position="336"/>
    </location>
</feature>
<dbReference type="eggNOG" id="COG0577">
    <property type="taxonomic scope" value="Bacteria"/>
</dbReference>
<dbReference type="EMBL" id="AHYT01000009">
    <property type="protein sequence ID" value="EOT28045.1"/>
    <property type="molecule type" value="Genomic_DNA"/>
</dbReference>
<keyword evidence="2" id="KW-0812">Transmembrane</keyword>
<dbReference type="AlphaFoldDB" id="S0NLJ5"/>
<dbReference type="OrthoDB" id="1705903at2"/>
<comment type="caution">
    <text evidence="3">The sequence shown here is derived from an EMBL/GenBank/DDBJ whole genome shotgun (WGS) entry which is preliminary data.</text>
</comment>
<feature type="transmembrane region" description="Helical" evidence="2">
    <location>
        <begin position="371"/>
        <end position="392"/>
    </location>
</feature>
<name>S0NLJ5_9ENTE</name>
<organism evidence="3 4">
    <name type="scientific">Enterococcus saccharolyticus subsp. saccharolyticus ATCC 43076</name>
    <dbReference type="NCBI Taxonomy" id="1139996"/>
    <lineage>
        <taxon>Bacteria</taxon>
        <taxon>Bacillati</taxon>
        <taxon>Bacillota</taxon>
        <taxon>Bacilli</taxon>
        <taxon>Lactobacillales</taxon>
        <taxon>Enterococcaceae</taxon>
        <taxon>Enterococcus</taxon>
    </lineage>
</organism>
<reference evidence="3 4" key="1">
    <citation type="submission" date="2013-03" db="EMBL/GenBank/DDBJ databases">
        <title>The Genome Sequence of Enterococcus saccharolyticus ATCC_43076 (Illumina only assembly).</title>
        <authorList>
            <consortium name="The Broad Institute Genomics Platform"/>
            <consortium name="The Broad Institute Genome Sequencing Center for Infectious Disease"/>
            <person name="Earl A."/>
            <person name="Russ C."/>
            <person name="Gilmore M."/>
            <person name="Surin D."/>
            <person name="Walker B."/>
            <person name="Young S."/>
            <person name="Zeng Q."/>
            <person name="Gargeya S."/>
            <person name="Fitzgerald M."/>
            <person name="Haas B."/>
            <person name="Abouelleil A."/>
            <person name="Allen A.W."/>
            <person name="Alvarado L."/>
            <person name="Arachchi H.M."/>
            <person name="Berlin A.M."/>
            <person name="Chapman S.B."/>
            <person name="Gainer-Dewar J."/>
            <person name="Goldberg J."/>
            <person name="Griggs A."/>
            <person name="Gujja S."/>
            <person name="Hansen M."/>
            <person name="Howarth C."/>
            <person name="Imamovic A."/>
            <person name="Ireland A."/>
            <person name="Larimer J."/>
            <person name="McCowan C."/>
            <person name="Murphy C."/>
            <person name="Pearson M."/>
            <person name="Poon T.W."/>
            <person name="Priest M."/>
            <person name="Roberts A."/>
            <person name="Saif S."/>
            <person name="Shea T."/>
            <person name="Sisk P."/>
            <person name="Sykes S."/>
            <person name="Wortman J."/>
            <person name="Nusbaum C."/>
            <person name="Birren B."/>
        </authorList>
    </citation>
    <scope>NUCLEOTIDE SEQUENCE [LARGE SCALE GENOMIC DNA]</scope>
    <source>
        <strain evidence="3 4">ATCC 43076</strain>
    </source>
</reference>
<dbReference type="STRING" id="41997.RV16_GL001050"/>
<feature type="transmembrane region" description="Helical" evidence="2">
    <location>
        <begin position="404"/>
        <end position="427"/>
    </location>
</feature>
<protein>
    <recommendedName>
        <fullName evidence="5">ABC transporter permease</fullName>
    </recommendedName>
</protein>
<feature type="transmembrane region" description="Helical" evidence="2">
    <location>
        <begin position="44"/>
        <end position="65"/>
    </location>
</feature>
<dbReference type="HOGENOM" id="CLU_634206_0_0_9"/>
<evidence type="ECO:0008006" key="5">
    <source>
        <dbReference type="Google" id="ProtNLM"/>
    </source>
</evidence>
<sequence length="432" mass="49854">MFFAYGIQACLYLTAKWRMFSYRDVRFFALQNTRHLLSKSWRTLALISVIVGIAISLIGGAISVFEMSYRYTDLSQPVDFQITADESKQLEQLIQESGGEITDKLTVSLKAVGTHSLQPIQFLEDETYENIAIFDLISESMYHDIRQIVPRLPELKLTKADQGVMVDLSPAMVSKRQFSKAEQKITLPNENTVHLTQRFSTMIGDSLLRYGSNLLVVTDELYQKVEGIDYQLVYLNATGYNEEQLQKKYVSQLPTDWGHDVSYHYVYKEGQLKGSIKPVSDEASSENKEEQRISRLNQTSRYPNVRSDRRQGGIFLYVALFVGMIVLITTASTLMVRQFFEAGREKQNYQLLQQIGIPKKTLRRAVYHQNAWIFFPTMLLATTHGSFAIYMLTELVQDANYWVAYLFCFITIFIFTSAYFLTTNFYLRIVEE</sequence>
<gene>
    <name evidence="3" type="ORF">OMQ_01960</name>
</gene>
<dbReference type="InterPro" id="IPR052536">
    <property type="entry name" value="ABC-4_Integral_Memb_Prot"/>
</dbReference>
<dbReference type="PANTHER" id="PTHR46795">
    <property type="entry name" value="ABC TRANSPORTER PERMEASE-RELATED-RELATED"/>
    <property type="match status" value="1"/>
</dbReference>